<dbReference type="AlphaFoldDB" id="A0A926NCQ0"/>
<dbReference type="InterPro" id="IPR024087">
    <property type="entry name" value="Creatininase-like_sf"/>
</dbReference>
<reference evidence="6" key="1">
    <citation type="submission" date="2020-09" db="EMBL/GenBank/DDBJ databases">
        <title>A novel bacterium of genus Hazenella, isolated from South China Sea.</title>
        <authorList>
            <person name="Huang H."/>
            <person name="Mo K."/>
            <person name="Hu Y."/>
        </authorList>
    </citation>
    <scope>NUCLEOTIDE SEQUENCE</scope>
    <source>
        <strain evidence="6">IB182357</strain>
    </source>
</reference>
<proteinExistence type="inferred from homology"/>
<keyword evidence="4" id="KW-0862">Zinc</keyword>
<dbReference type="GO" id="GO:0046872">
    <property type="term" value="F:metal ion binding"/>
    <property type="evidence" value="ECO:0007669"/>
    <property type="project" value="UniProtKB-KW"/>
</dbReference>
<evidence type="ECO:0000313" key="7">
    <source>
        <dbReference type="Proteomes" id="UP000661691"/>
    </source>
</evidence>
<comment type="cofactor">
    <cofactor evidence="1">
        <name>Zn(2+)</name>
        <dbReference type="ChEBI" id="CHEBI:29105"/>
    </cofactor>
</comment>
<dbReference type="RefSeq" id="WP_191142501.1">
    <property type="nucleotide sequence ID" value="NZ_JACXAH010000025.1"/>
</dbReference>
<comment type="caution">
    <text evidence="6">The sequence shown here is derived from an EMBL/GenBank/DDBJ whole genome shotgun (WGS) entry which is preliminary data.</text>
</comment>
<dbReference type="SUPFAM" id="SSF102215">
    <property type="entry name" value="Creatininase"/>
    <property type="match status" value="1"/>
</dbReference>
<evidence type="ECO:0000313" key="6">
    <source>
        <dbReference type="EMBL" id="MBD1373405.1"/>
    </source>
</evidence>
<accession>A0A926NCQ0</accession>
<gene>
    <name evidence="6" type="ORF">IC620_13705</name>
</gene>
<sequence>MNPYSTWIDLQHIDLALFPIGSLEQHGYHLPINTDSLIAEAIANQLAKALTHRSFVVPNLPFSSSFEHVHFPGSISLRSETIIHVVKDVIHSLERMGVKKCVIVNGHGGNMLLGNIAQEMNVNFPKLLITPSRKHWDRAYEKANLSTTISRDMHAGEGETSILLSLLQEGIIKTDHFQDVDSPRRDLFQVLGIKPYSETGTIGFPTQANAEKGRALLNALTDEIQLTVEEFLNIGS</sequence>
<keyword evidence="2" id="KW-0479">Metal-binding</keyword>
<keyword evidence="3" id="KW-0378">Hydrolase</keyword>
<name>A0A926NCQ0_9BACL</name>
<dbReference type="Pfam" id="PF02633">
    <property type="entry name" value="Creatininase"/>
    <property type="match status" value="1"/>
</dbReference>
<comment type="similarity">
    <text evidence="5">Belongs to the creatininase superfamily.</text>
</comment>
<evidence type="ECO:0000256" key="4">
    <source>
        <dbReference type="ARBA" id="ARBA00022833"/>
    </source>
</evidence>
<evidence type="ECO:0000256" key="5">
    <source>
        <dbReference type="ARBA" id="ARBA00024029"/>
    </source>
</evidence>
<dbReference type="InterPro" id="IPR003785">
    <property type="entry name" value="Creatininase/forma_Hydrolase"/>
</dbReference>
<dbReference type="PANTHER" id="PTHR35005:SF1">
    <property type="entry name" value="2-AMINO-5-FORMYLAMINO-6-RIBOSYLAMINOPYRIMIDIN-4(3H)-ONE 5'-MONOPHOSPHATE DEFORMYLASE"/>
    <property type="match status" value="1"/>
</dbReference>
<dbReference type="Gene3D" id="3.40.50.10310">
    <property type="entry name" value="Creatininase"/>
    <property type="match status" value="1"/>
</dbReference>
<dbReference type="GO" id="GO:0009231">
    <property type="term" value="P:riboflavin biosynthetic process"/>
    <property type="evidence" value="ECO:0007669"/>
    <property type="project" value="TreeGrafter"/>
</dbReference>
<dbReference type="Proteomes" id="UP000661691">
    <property type="component" value="Unassembled WGS sequence"/>
</dbReference>
<evidence type="ECO:0000256" key="1">
    <source>
        <dbReference type="ARBA" id="ARBA00001947"/>
    </source>
</evidence>
<dbReference type="EMBL" id="JACXAH010000025">
    <property type="protein sequence ID" value="MBD1373405.1"/>
    <property type="molecule type" value="Genomic_DNA"/>
</dbReference>
<dbReference type="GO" id="GO:0016811">
    <property type="term" value="F:hydrolase activity, acting on carbon-nitrogen (but not peptide) bonds, in linear amides"/>
    <property type="evidence" value="ECO:0007669"/>
    <property type="project" value="TreeGrafter"/>
</dbReference>
<organism evidence="6 7">
    <name type="scientific">Polycladospora coralii</name>
    <dbReference type="NCBI Taxonomy" id="2771432"/>
    <lineage>
        <taxon>Bacteria</taxon>
        <taxon>Bacillati</taxon>
        <taxon>Bacillota</taxon>
        <taxon>Bacilli</taxon>
        <taxon>Bacillales</taxon>
        <taxon>Thermoactinomycetaceae</taxon>
        <taxon>Polycladospora</taxon>
    </lineage>
</organism>
<evidence type="ECO:0000256" key="2">
    <source>
        <dbReference type="ARBA" id="ARBA00022723"/>
    </source>
</evidence>
<keyword evidence="7" id="KW-1185">Reference proteome</keyword>
<dbReference type="PANTHER" id="PTHR35005">
    <property type="entry name" value="3-DEHYDRO-SCYLLO-INOSOSE HYDROLASE"/>
    <property type="match status" value="1"/>
</dbReference>
<evidence type="ECO:0000256" key="3">
    <source>
        <dbReference type="ARBA" id="ARBA00022801"/>
    </source>
</evidence>
<protein>
    <submittedName>
        <fullName evidence="6">Creatininase family protein</fullName>
    </submittedName>
</protein>